<sequence>MRMSCSRLLRRIPRRRDQISSAVRWRRLEATRCWHEENMYVRHEGYYLANLRISSPRVRAACGPKNRSAAALCSSLCLCLFLSASCANLQAVCVVFEEGGSVVGHGGMP</sequence>
<evidence type="ECO:0000313" key="2">
    <source>
        <dbReference type="Proteomes" id="UP000027073"/>
    </source>
</evidence>
<reference evidence="2" key="1">
    <citation type="journal article" date="2014" name="Proc. Natl. Acad. Sci. U.S.A.">
        <title>Extensive sampling of basidiomycete genomes demonstrates inadequacy of the white-rot/brown-rot paradigm for wood decay fungi.</title>
        <authorList>
            <person name="Riley R."/>
            <person name="Salamov A.A."/>
            <person name="Brown D.W."/>
            <person name="Nagy L.G."/>
            <person name="Floudas D."/>
            <person name="Held B.W."/>
            <person name="Levasseur A."/>
            <person name="Lombard V."/>
            <person name="Morin E."/>
            <person name="Otillar R."/>
            <person name="Lindquist E.A."/>
            <person name="Sun H."/>
            <person name="LaButti K.M."/>
            <person name="Schmutz J."/>
            <person name="Jabbour D."/>
            <person name="Luo H."/>
            <person name="Baker S.E."/>
            <person name="Pisabarro A.G."/>
            <person name="Walton J.D."/>
            <person name="Blanchette R.A."/>
            <person name="Henrissat B."/>
            <person name="Martin F."/>
            <person name="Cullen D."/>
            <person name="Hibbett D.S."/>
            <person name="Grigoriev I.V."/>
        </authorList>
    </citation>
    <scope>NUCLEOTIDE SEQUENCE [LARGE SCALE GENOMIC DNA]</scope>
    <source>
        <strain evidence="2">PC15</strain>
    </source>
</reference>
<accession>A0A067NDH2</accession>
<organism evidence="1 2">
    <name type="scientific">Pleurotus ostreatus (strain PC15)</name>
    <name type="common">Oyster mushroom</name>
    <dbReference type="NCBI Taxonomy" id="1137138"/>
    <lineage>
        <taxon>Eukaryota</taxon>
        <taxon>Fungi</taxon>
        <taxon>Dikarya</taxon>
        <taxon>Basidiomycota</taxon>
        <taxon>Agaricomycotina</taxon>
        <taxon>Agaricomycetes</taxon>
        <taxon>Agaricomycetidae</taxon>
        <taxon>Agaricales</taxon>
        <taxon>Pleurotineae</taxon>
        <taxon>Pleurotaceae</taxon>
        <taxon>Pleurotus</taxon>
    </lineage>
</organism>
<dbReference type="EMBL" id="KL198010">
    <property type="protein sequence ID" value="KDQ25874.1"/>
    <property type="molecule type" value="Genomic_DNA"/>
</dbReference>
<dbReference type="AlphaFoldDB" id="A0A067NDH2"/>
<protein>
    <submittedName>
        <fullName evidence="1">Uncharacterized protein</fullName>
    </submittedName>
</protein>
<gene>
    <name evidence="1" type="ORF">PLEOSDRAFT_1090176</name>
</gene>
<dbReference type="HOGENOM" id="CLU_2185075_0_0_1"/>
<name>A0A067NDH2_PLEO1</name>
<dbReference type="InParanoid" id="A0A067NDH2"/>
<proteinExistence type="predicted"/>
<evidence type="ECO:0000313" key="1">
    <source>
        <dbReference type="EMBL" id="KDQ25874.1"/>
    </source>
</evidence>
<dbReference type="Proteomes" id="UP000027073">
    <property type="component" value="Unassembled WGS sequence"/>
</dbReference>
<dbReference type="VEuPathDB" id="FungiDB:PLEOSDRAFT_1090176"/>